<sequence>MEVDPIDLKFTPSDEKLIGYYLRRRVVTGKDGFITDIKLYEDEPWLLPHVINDHFNERNWYYFVVRTRRAGNTPKRTVPGREGSNGGTWTTTGAETKILDEKYWLENKNEFQEVVLCFLRDNNRNNVVDRDMNIIVEQPQQENRDENIIVEHPQQENRDGNNNMVSNAHVSGVEGSEVDMEFGLQEDDDDSDMFDIDELPDFTHDQQQDQDMVSSLQGEGGLHEDDDKATQQQQYPQIALPPQYQDSGSINNKIVVMEDECVSQDHIFDLVDQQAGITQPQQQERVLDPYFDVFITT</sequence>
<evidence type="ECO:0000313" key="8">
    <source>
        <dbReference type="Proteomes" id="UP000030689"/>
    </source>
</evidence>
<evidence type="ECO:0000256" key="4">
    <source>
        <dbReference type="ARBA" id="ARBA00023242"/>
    </source>
</evidence>
<keyword evidence="1" id="KW-0805">Transcription regulation</keyword>
<dbReference type="OMA" id="VVMEDEC"/>
<evidence type="ECO:0000259" key="6">
    <source>
        <dbReference type="PROSITE" id="PS51005"/>
    </source>
</evidence>
<keyword evidence="3" id="KW-0804">Transcription</keyword>
<organism evidence="7 8">
    <name type="scientific">Eutrema salsugineum</name>
    <name type="common">Saltwater cress</name>
    <name type="synonym">Sisymbrium salsugineum</name>
    <dbReference type="NCBI Taxonomy" id="72664"/>
    <lineage>
        <taxon>Eukaryota</taxon>
        <taxon>Viridiplantae</taxon>
        <taxon>Streptophyta</taxon>
        <taxon>Embryophyta</taxon>
        <taxon>Tracheophyta</taxon>
        <taxon>Spermatophyta</taxon>
        <taxon>Magnoliopsida</taxon>
        <taxon>eudicotyledons</taxon>
        <taxon>Gunneridae</taxon>
        <taxon>Pentapetalae</taxon>
        <taxon>rosids</taxon>
        <taxon>malvids</taxon>
        <taxon>Brassicales</taxon>
        <taxon>Brassicaceae</taxon>
        <taxon>Eutremeae</taxon>
        <taxon>Eutrema</taxon>
    </lineage>
</organism>
<dbReference type="Gene3D" id="2.170.150.80">
    <property type="entry name" value="NAC domain"/>
    <property type="match status" value="1"/>
</dbReference>
<dbReference type="SUPFAM" id="SSF101941">
    <property type="entry name" value="NAC domain"/>
    <property type="match status" value="1"/>
</dbReference>
<dbReference type="Proteomes" id="UP000030689">
    <property type="component" value="Unassembled WGS sequence"/>
</dbReference>
<dbReference type="GO" id="GO:0006355">
    <property type="term" value="P:regulation of DNA-templated transcription"/>
    <property type="evidence" value="ECO:0007669"/>
    <property type="project" value="InterPro"/>
</dbReference>
<dbReference type="KEGG" id="eus:EUTSA_v10011123mg"/>
<keyword evidence="2" id="KW-0238">DNA-binding</keyword>
<dbReference type="PANTHER" id="PTHR31719:SF43">
    <property type="entry name" value="NAC TRANSCRIPTION FACTOR 56"/>
    <property type="match status" value="1"/>
</dbReference>
<dbReference type="PROSITE" id="PS51005">
    <property type="entry name" value="NAC"/>
    <property type="match status" value="1"/>
</dbReference>
<dbReference type="STRING" id="72664.V4NHP4"/>
<dbReference type="Pfam" id="PF02365">
    <property type="entry name" value="NAM"/>
    <property type="match status" value="1"/>
</dbReference>
<reference evidence="7 8" key="1">
    <citation type="journal article" date="2013" name="Front. Plant Sci.">
        <title>The Reference Genome of the Halophytic Plant Eutrema salsugineum.</title>
        <authorList>
            <person name="Yang R."/>
            <person name="Jarvis D.E."/>
            <person name="Chen H."/>
            <person name="Beilstein M.A."/>
            <person name="Grimwood J."/>
            <person name="Jenkins J."/>
            <person name="Shu S."/>
            <person name="Prochnik S."/>
            <person name="Xin M."/>
            <person name="Ma C."/>
            <person name="Schmutz J."/>
            <person name="Wing R.A."/>
            <person name="Mitchell-Olds T."/>
            <person name="Schumaker K.S."/>
            <person name="Wang X."/>
        </authorList>
    </citation>
    <scope>NUCLEOTIDE SEQUENCE [LARGE SCALE GENOMIC DNA]</scope>
</reference>
<evidence type="ECO:0000256" key="2">
    <source>
        <dbReference type="ARBA" id="ARBA00023125"/>
    </source>
</evidence>
<dbReference type="InterPro" id="IPR003441">
    <property type="entry name" value="NAC-dom"/>
</dbReference>
<evidence type="ECO:0000256" key="3">
    <source>
        <dbReference type="ARBA" id="ARBA00023163"/>
    </source>
</evidence>
<protein>
    <recommendedName>
        <fullName evidence="6">NAC domain-containing protein</fullName>
    </recommendedName>
</protein>
<dbReference type="AlphaFoldDB" id="V4NHP4"/>
<evidence type="ECO:0000313" key="7">
    <source>
        <dbReference type="EMBL" id="ESQ45726.1"/>
    </source>
</evidence>
<proteinExistence type="predicted"/>
<keyword evidence="8" id="KW-1185">Reference proteome</keyword>
<dbReference type="PANTHER" id="PTHR31719">
    <property type="entry name" value="NAC TRANSCRIPTION FACTOR 56"/>
    <property type="match status" value="1"/>
</dbReference>
<feature type="region of interest" description="Disordered" evidence="5">
    <location>
        <begin position="73"/>
        <end position="92"/>
    </location>
</feature>
<dbReference type="GO" id="GO:0003677">
    <property type="term" value="F:DNA binding"/>
    <property type="evidence" value="ECO:0007669"/>
    <property type="project" value="UniProtKB-KW"/>
</dbReference>
<keyword evidence="4" id="KW-0539">Nucleus</keyword>
<dbReference type="Gramene" id="ESQ45726">
    <property type="protein sequence ID" value="ESQ45726"/>
    <property type="gene ID" value="EUTSA_v10011123mg"/>
</dbReference>
<evidence type="ECO:0000256" key="1">
    <source>
        <dbReference type="ARBA" id="ARBA00023015"/>
    </source>
</evidence>
<dbReference type="EMBL" id="KI517435">
    <property type="protein sequence ID" value="ESQ45726.1"/>
    <property type="molecule type" value="Genomic_DNA"/>
</dbReference>
<accession>V4NHP4</accession>
<feature type="region of interest" description="Disordered" evidence="5">
    <location>
        <begin position="202"/>
        <end position="234"/>
    </location>
</feature>
<feature type="domain" description="NAC" evidence="6">
    <location>
        <begin position="4"/>
        <end position="156"/>
    </location>
</feature>
<name>V4NHP4_EUTSA</name>
<dbReference type="InterPro" id="IPR036093">
    <property type="entry name" value="NAC_dom_sf"/>
</dbReference>
<gene>
    <name evidence="7" type="ORF">EUTSA_v10011123mg</name>
</gene>
<evidence type="ECO:0000256" key="5">
    <source>
        <dbReference type="SAM" id="MobiDB-lite"/>
    </source>
</evidence>